<protein>
    <submittedName>
        <fullName evidence="1">Uncharacterized protein</fullName>
    </submittedName>
</protein>
<reference evidence="1 2" key="1">
    <citation type="submission" date="2024-07" db="EMBL/GenBank/DDBJ databases">
        <title>Characterization of a bacterium isolated from hydrolysated instant sea cucumber by whole-genome sequencing and metabolomics.</title>
        <authorList>
            <person name="Luo X."/>
            <person name="Zhang Z."/>
            <person name="Zheng Z."/>
            <person name="Zhang W."/>
            <person name="Ming T."/>
            <person name="Jiao L."/>
            <person name="Su X."/>
            <person name="Kong F."/>
            <person name="Xu J."/>
        </authorList>
    </citation>
    <scope>NUCLEOTIDE SEQUENCE [LARGE SCALE GENOMIC DNA]</scope>
    <source>
        <strain evidence="1 2">XL-2024</strain>
    </source>
</reference>
<comment type="caution">
    <text evidence="1">The sequence shown here is derived from an EMBL/GenBank/DDBJ whole genome shotgun (WGS) entry which is preliminary data.</text>
</comment>
<name>A0ABV3W1P1_9BACI</name>
<evidence type="ECO:0000313" key="2">
    <source>
        <dbReference type="Proteomes" id="UP001558534"/>
    </source>
</evidence>
<sequence>MSKARIYVDFNELVTDNIVLLSKDDTKADSQGNIITFYEGMPVTIYSEDISDNGQVDNLVAEGVAIKKDLSSYPIWQHVKWCCQIDSNGIIHEYDLR</sequence>
<accession>A0ABV3W1P1</accession>
<dbReference type="EMBL" id="JBFRHK010000013">
    <property type="protein sequence ID" value="MEX3747086.1"/>
    <property type="molecule type" value="Genomic_DNA"/>
</dbReference>
<dbReference type="Proteomes" id="UP001558534">
    <property type="component" value="Unassembled WGS sequence"/>
</dbReference>
<proteinExistence type="predicted"/>
<organism evidence="1 2">
    <name type="scientific">Lysinibacillus xylanilyticus</name>
    <dbReference type="NCBI Taxonomy" id="582475"/>
    <lineage>
        <taxon>Bacteria</taxon>
        <taxon>Bacillati</taxon>
        <taxon>Bacillota</taxon>
        <taxon>Bacilli</taxon>
        <taxon>Bacillales</taxon>
        <taxon>Bacillaceae</taxon>
        <taxon>Lysinibacillus</taxon>
    </lineage>
</organism>
<keyword evidence="2" id="KW-1185">Reference proteome</keyword>
<gene>
    <name evidence="1" type="ORF">AB1300_18400</name>
</gene>
<dbReference type="RefSeq" id="WP_368637651.1">
    <property type="nucleotide sequence ID" value="NZ_JBFRHK010000013.1"/>
</dbReference>
<evidence type="ECO:0000313" key="1">
    <source>
        <dbReference type="EMBL" id="MEX3747086.1"/>
    </source>
</evidence>